<protein>
    <submittedName>
        <fullName evidence="2">Uncharacterized protein</fullName>
    </submittedName>
</protein>
<proteinExistence type="predicted"/>
<reference evidence="3" key="1">
    <citation type="journal article" date="2013" name="Genome Announc.">
        <title>Whole-Genome Sequencing of Lactobacillus shenzhenensis Strain LY-73T.</title>
        <authorList>
            <person name="Lin Z."/>
            <person name="Liu Z."/>
            <person name="Yang R."/>
            <person name="Zou Y."/>
            <person name="Wan D."/>
            <person name="Chen J."/>
            <person name="Guo M."/>
            <person name="Zhao J."/>
            <person name="Fang C."/>
            <person name="Yang R."/>
            <person name="Liu F."/>
        </authorList>
    </citation>
    <scope>NUCLEOTIDE SEQUENCE [LARGE SCALE GENOMIC DNA]</scope>
    <source>
        <strain evidence="3">LY-73</strain>
    </source>
</reference>
<evidence type="ECO:0000256" key="1">
    <source>
        <dbReference type="SAM" id="MobiDB-lite"/>
    </source>
</evidence>
<feature type="compositionally biased region" description="Basic residues" evidence="1">
    <location>
        <begin position="48"/>
        <end position="57"/>
    </location>
</feature>
<accession>U4TGF5</accession>
<dbReference type="STRING" id="1231336.L248_2124"/>
<sequence length="185" mass="21460">MYAMPTKEQKAVGRMLAAKLLDDHVSGDDPEWQEARALMGAASDDKPKTKKKPKPRVYHQLGRPMNTPEKLREREWRQKCYPEMIERGLRNADMALELGVSRSVISFDLQRMELSAHQRMHWRVTNMNTGEVSYYPSISEMHAKTPIRGTILTDTEPITRGPWLITYGDWFQDSKGNWREAPEDD</sequence>
<name>U4TGF5_9LACO</name>
<dbReference type="AlphaFoldDB" id="U4TGF5"/>
<organism evidence="2 3">
    <name type="scientific">Schleiferilactobacillus shenzhenensis LY-73</name>
    <dbReference type="NCBI Taxonomy" id="1231336"/>
    <lineage>
        <taxon>Bacteria</taxon>
        <taxon>Bacillati</taxon>
        <taxon>Bacillota</taxon>
        <taxon>Bacilli</taxon>
        <taxon>Lactobacillales</taxon>
        <taxon>Lactobacillaceae</taxon>
        <taxon>Schleiferilactobacillus</taxon>
    </lineage>
</organism>
<evidence type="ECO:0000313" key="3">
    <source>
        <dbReference type="Proteomes" id="UP000030647"/>
    </source>
</evidence>
<keyword evidence="3" id="KW-1185">Reference proteome</keyword>
<feature type="region of interest" description="Disordered" evidence="1">
    <location>
        <begin position="39"/>
        <end position="62"/>
    </location>
</feature>
<dbReference type="eggNOG" id="ENOG5030BFS">
    <property type="taxonomic scope" value="Bacteria"/>
</dbReference>
<dbReference type="Proteomes" id="UP000030647">
    <property type="component" value="Unassembled WGS sequence"/>
</dbReference>
<dbReference type="EMBL" id="KI271612">
    <property type="protein sequence ID" value="ERL63831.1"/>
    <property type="molecule type" value="Genomic_DNA"/>
</dbReference>
<gene>
    <name evidence="2" type="ORF">L248_2124</name>
</gene>
<dbReference type="HOGENOM" id="CLU_1459602_0_0_9"/>
<evidence type="ECO:0000313" key="2">
    <source>
        <dbReference type="EMBL" id="ERL63831.1"/>
    </source>
</evidence>